<reference evidence="2" key="1">
    <citation type="submission" date="2024-03" db="EMBL/GenBank/DDBJ databases">
        <title>Complete genome sequence of Sulfurisphaera javensis strain KD-1.</title>
        <authorList>
            <person name="Sakai H."/>
            <person name="Nur N."/>
            <person name="Suwanto A."/>
            <person name="Kurosawa N."/>
        </authorList>
    </citation>
    <scope>NUCLEOTIDE SEQUENCE</scope>
    <source>
        <strain evidence="2">KD-1</strain>
    </source>
</reference>
<evidence type="ECO:0000313" key="2">
    <source>
        <dbReference type="EMBL" id="BFH72880.1"/>
    </source>
</evidence>
<dbReference type="PRINTS" id="PR00413">
    <property type="entry name" value="HADHALOGNASE"/>
</dbReference>
<dbReference type="Pfam" id="PF00702">
    <property type="entry name" value="Hydrolase"/>
    <property type="match status" value="1"/>
</dbReference>
<organism evidence="2">
    <name type="scientific">Sulfurisphaera javensis</name>
    <dbReference type="NCBI Taxonomy" id="2049879"/>
    <lineage>
        <taxon>Archaea</taxon>
        <taxon>Thermoproteota</taxon>
        <taxon>Thermoprotei</taxon>
        <taxon>Sulfolobales</taxon>
        <taxon>Sulfolobaceae</taxon>
        <taxon>Sulfurisphaera</taxon>
    </lineage>
</organism>
<accession>A0AAT9GPW8</accession>
<sequence length="209" mass="24579">MIVSLDMGDTLIAFTPRKYEKIYEILKDNGYIFSLKKVYKAYIRTMAKHYFPDSNGVNPFDLRDFFYELGINPSNEKLVKEIKKIDRGEEYWVYDEVIDFLEKLKSKGHKLVLVSNATPRGKEVFYKLGLNKYFDFTIFSFEVGLVKPNPKIFSLVIRNFGKPRFHIGDIYEMDIKGARDAGIEGILLNRFNFYEFGVKNLKEIKFLEE</sequence>
<keyword evidence="2" id="KW-0378">Hydrolase</keyword>
<comment type="similarity">
    <text evidence="1">Belongs to the HAD-like hydrolase superfamily.</text>
</comment>
<dbReference type="SFLD" id="SFLDS00003">
    <property type="entry name" value="Haloacid_Dehalogenase"/>
    <property type="match status" value="1"/>
</dbReference>
<name>A0AAT9GPW8_9CREN</name>
<dbReference type="PANTHER" id="PTHR46191:SF2">
    <property type="entry name" value="HALOACID DEHALOGENASE-LIKE HYDROLASE DOMAIN-CONTAINING PROTEIN 3"/>
    <property type="match status" value="1"/>
</dbReference>
<protein>
    <submittedName>
        <fullName evidence="2">HAD-IA family hydrolase</fullName>
    </submittedName>
</protein>
<dbReference type="PANTHER" id="PTHR46191">
    <property type="match status" value="1"/>
</dbReference>
<dbReference type="InterPro" id="IPR036412">
    <property type="entry name" value="HAD-like_sf"/>
</dbReference>
<dbReference type="EMBL" id="AP031322">
    <property type="protein sequence ID" value="BFH72880.1"/>
    <property type="molecule type" value="Genomic_DNA"/>
</dbReference>
<gene>
    <name evidence="2" type="ORF">SJAV_08240</name>
</gene>
<dbReference type="AlphaFoldDB" id="A0AAT9GPW8"/>
<dbReference type="KEGG" id="sjv:SJAV_08240"/>
<proteinExistence type="inferred from homology"/>
<dbReference type="GO" id="GO:0016787">
    <property type="term" value="F:hydrolase activity"/>
    <property type="evidence" value="ECO:0007669"/>
    <property type="project" value="UniProtKB-KW"/>
</dbReference>
<evidence type="ECO:0000256" key="1">
    <source>
        <dbReference type="ARBA" id="ARBA00007958"/>
    </source>
</evidence>
<dbReference type="SFLD" id="SFLDG01129">
    <property type="entry name" value="C1.5:_HAD__Beta-PGM__Phosphata"/>
    <property type="match status" value="1"/>
</dbReference>
<dbReference type="Gene3D" id="1.10.150.660">
    <property type="match status" value="1"/>
</dbReference>
<dbReference type="InterPro" id="IPR051828">
    <property type="entry name" value="HAD-like_hydrolase_domain"/>
</dbReference>
<dbReference type="NCBIfam" id="TIGR01549">
    <property type="entry name" value="HAD-SF-IA-v1"/>
    <property type="match status" value="1"/>
</dbReference>
<dbReference type="InterPro" id="IPR006439">
    <property type="entry name" value="HAD-SF_hydro_IA"/>
</dbReference>
<dbReference type="InterPro" id="IPR023214">
    <property type="entry name" value="HAD_sf"/>
</dbReference>
<dbReference type="SUPFAM" id="SSF56784">
    <property type="entry name" value="HAD-like"/>
    <property type="match status" value="1"/>
</dbReference>
<dbReference type="RefSeq" id="WP_369611069.1">
    <property type="nucleotide sequence ID" value="NZ_AP031322.1"/>
</dbReference>
<dbReference type="Gene3D" id="3.40.50.1000">
    <property type="entry name" value="HAD superfamily/HAD-like"/>
    <property type="match status" value="1"/>
</dbReference>
<dbReference type="GeneID" id="92353754"/>